<dbReference type="EMBL" id="OX395133">
    <property type="protein sequence ID" value="CAI5781087.1"/>
    <property type="molecule type" value="Genomic_DNA"/>
</dbReference>
<dbReference type="Pfam" id="PF00021">
    <property type="entry name" value="UPAR_LY6"/>
    <property type="match status" value="2"/>
</dbReference>
<proteinExistence type="predicted"/>
<evidence type="ECO:0000256" key="5">
    <source>
        <dbReference type="SAM" id="Phobius"/>
    </source>
</evidence>
<dbReference type="AlphaFoldDB" id="A0AA35PDU8"/>
<keyword evidence="5" id="KW-1133">Transmembrane helix</keyword>
<gene>
    <name evidence="7" type="ORF">PODLI_1B036432</name>
</gene>
<keyword evidence="4" id="KW-1015">Disulfide bond</keyword>
<name>A0AA35PDU8_9SAUR</name>
<evidence type="ECO:0000313" key="8">
    <source>
        <dbReference type="Proteomes" id="UP001178461"/>
    </source>
</evidence>
<evidence type="ECO:0000256" key="1">
    <source>
        <dbReference type="ARBA" id="ARBA00004613"/>
    </source>
</evidence>
<dbReference type="InterPro" id="IPR016054">
    <property type="entry name" value="LY6_UPA_recep-like"/>
</dbReference>
<reference evidence="7" key="1">
    <citation type="submission" date="2022-12" db="EMBL/GenBank/DDBJ databases">
        <authorList>
            <person name="Alioto T."/>
            <person name="Alioto T."/>
            <person name="Gomez Garrido J."/>
        </authorList>
    </citation>
    <scope>NUCLEOTIDE SEQUENCE</scope>
</reference>
<keyword evidence="3" id="KW-0732">Signal</keyword>
<dbReference type="PANTHER" id="PTHR10036">
    <property type="entry name" value="CD59 GLYCOPROTEIN"/>
    <property type="match status" value="1"/>
</dbReference>
<evidence type="ECO:0000313" key="7">
    <source>
        <dbReference type="EMBL" id="CAI5781087.1"/>
    </source>
</evidence>
<dbReference type="SUPFAM" id="SSF57302">
    <property type="entry name" value="Snake toxin-like"/>
    <property type="match status" value="2"/>
</dbReference>
<keyword evidence="5" id="KW-0812">Transmembrane</keyword>
<protein>
    <recommendedName>
        <fullName evidence="6">UPAR/Ly6 domain-containing protein</fullName>
    </recommendedName>
</protein>
<keyword evidence="8" id="KW-1185">Reference proteome</keyword>
<dbReference type="Gene3D" id="2.10.60.10">
    <property type="entry name" value="CD59"/>
    <property type="match status" value="2"/>
</dbReference>
<feature type="transmembrane region" description="Helical" evidence="5">
    <location>
        <begin position="21"/>
        <end position="42"/>
    </location>
</feature>
<dbReference type="PANTHER" id="PTHR10036:SF3">
    <property type="entry name" value="PROTEIN SLEEPLESS-RELATED"/>
    <property type="match status" value="1"/>
</dbReference>
<evidence type="ECO:0000256" key="4">
    <source>
        <dbReference type="ARBA" id="ARBA00023157"/>
    </source>
</evidence>
<keyword evidence="2" id="KW-0964">Secreted</keyword>
<dbReference type="InterPro" id="IPR045860">
    <property type="entry name" value="Snake_toxin-like_sf"/>
</dbReference>
<dbReference type="GO" id="GO:0005576">
    <property type="term" value="C:extracellular region"/>
    <property type="evidence" value="ECO:0007669"/>
    <property type="project" value="UniProtKB-SubCell"/>
</dbReference>
<comment type="subcellular location">
    <subcellularLocation>
        <location evidence="1">Secreted</location>
    </subcellularLocation>
</comment>
<sequence>MTHQETCRFQTMEGVALRWGAATVVLQGLLAMIFLISGISALKCHSSSTVKLTTPRKGNTTSNTYTGRGIRNCSHAENVCTDAQLTLTIDKEVLIMSYKGCASKDLMDGTKSVTSGDRHFAIQFDQSYCFGDLCNAKTRKVLKTSIKDKVTGSNQCYSGFGWGSSWGIKETMKCSKDYDRCYQGSMNITVETGGGAFSSMRMILRTCQRSACDVLKSQSFGPINITSESGPCCSGSKCNWKDDGFSYNMRSTAMPNLFTDQDEDVNLGRAKEPVTLESGFQGLSPQLCPLLAVLGTTILGIWG</sequence>
<feature type="domain" description="UPAR/Ly6" evidence="6">
    <location>
        <begin position="63"/>
        <end position="136"/>
    </location>
</feature>
<evidence type="ECO:0000256" key="3">
    <source>
        <dbReference type="ARBA" id="ARBA00022729"/>
    </source>
</evidence>
<evidence type="ECO:0000259" key="6">
    <source>
        <dbReference type="Pfam" id="PF00021"/>
    </source>
</evidence>
<dbReference type="Proteomes" id="UP001178461">
    <property type="component" value="Chromosome 8"/>
</dbReference>
<keyword evidence="5" id="KW-0472">Membrane</keyword>
<feature type="domain" description="UPAR/Ly6" evidence="6">
    <location>
        <begin position="155"/>
        <end position="239"/>
    </location>
</feature>
<accession>A0AA35PDU8</accession>
<organism evidence="7 8">
    <name type="scientific">Podarcis lilfordi</name>
    <name type="common">Lilford's wall lizard</name>
    <dbReference type="NCBI Taxonomy" id="74358"/>
    <lineage>
        <taxon>Eukaryota</taxon>
        <taxon>Metazoa</taxon>
        <taxon>Chordata</taxon>
        <taxon>Craniata</taxon>
        <taxon>Vertebrata</taxon>
        <taxon>Euteleostomi</taxon>
        <taxon>Lepidosauria</taxon>
        <taxon>Squamata</taxon>
        <taxon>Bifurcata</taxon>
        <taxon>Unidentata</taxon>
        <taxon>Episquamata</taxon>
        <taxon>Laterata</taxon>
        <taxon>Lacertibaenia</taxon>
        <taxon>Lacertidae</taxon>
        <taxon>Podarcis</taxon>
    </lineage>
</organism>
<evidence type="ECO:0000256" key="2">
    <source>
        <dbReference type="ARBA" id="ARBA00022525"/>
    </source>
</evidence>